<name>A0AA35NSU7_SACUV</name>
<feature type="domain" description="RRM" evidence="6">
    <location>
        <begin position="200"/>
        <end position="281"/>
    </location>
</feature>
<evidence type="ECO:0000256" key="1">
    <source>
        <dbReference type="ARBA" id="ARBA00003119"/>
    </source>
</evidence>
<gene>
    <name evidence="7" type="primary">SUVC06G0820</name>
    <name evidence="7" type="ORF">SUVC_06G0820</name>
</gene>
<dbReference type="InterPro" id="IPR035979">
    <property type="entry name" value="RBD_domain_sf"/>
</dbReference>
<feature type="domain" description="RRM" evidence="6">
    <location>
        <begin position="82"/>
        <end position="164"/>
    </location>
</feature>
<protein>
    <recommendedName>
        <fullName evidence="3">Regulator of rDNA transcription protein 5</fullName>
    </recommendedName>
</protein>
<evidence type="ECO:0000259" key="6">
    <source>
        <dbReference type="SMART" id="SM00360"/>
    </source>
</evidence>
<feature type="region of interest" description="Disordered" evidence="5">
    <location>
        <begin position="169"/>
        <end position="200"/>
    </location>
</feature>
<dbReference type="EMBL" id="OX365917">
    <property type="protein sequence ID" value="CAI4060942.1"/>
    <property type="molecule type" value="Genomic_DNA"/>
</dbReference>
<evidence type="ECO:0000256" key="2">
    <source>
        <dbReference type="ARBA" id="ARBA00006567"/>
    </source>
</evidence>
<evidence type="ECO:0000313" key="8">
    <source>
        <dbReference type="Proteomes" id="UP001162090"/>
    </source>
</evidence>
<feature type="compositionally biased region" description="Low complexity" evidence="5">
    <location>
        <begin position="341"/>
        <end position="350"/>
    </location>
</feature>
<keyword evidence="4" id="KW-0694">RNA-binding</keyword>
<dbReference type="InterPro" id="IPR000504">
    <property type="entry name" value="RRM_dom"/>
</dbReference>
<dbReference type="AlphaFoldDB" id="A0AA35NSU7"/>
<evidence type="ECO:0000256" key="3">
    <source>
        <dbReference type="ARBA" id="ARBA00015811"/>
    </source>
</evidence>
<feature type="compositionally biased region" description="Pro residues" evidence="5">
    <location>
        <begin position="304"/>
        <end position="317"/>
    </location>
</feature>
<dbReference type="PANTHER" id="PTHR10352">
    <property type="entry name" value="EUKARYOTIC TRANSLATION INITIATION FACTOR 3 SUBUNIT G"/>
    <property type="match status" value="1"/>
</dbReference>
<feature type="region of interest" description="Disordered" evidence="5">
    <location>
        <begin position="299"/>
        <end position="350"/>
    </location>
</feature>
<dbReference type="CDD" id="cd12409">
    <property type="entry name" value="RRM1_RRT5"/>
    <property type="match status" value="1"/>
</dbReference>
<comment type="function">
    <text evidence="1">May be involved in the modulation of rDNA transcription.</text>
</comment>
<comment type="similarity">
    <text evidence="2">Belongs to the RRT5 family.</text>
</comment>
<dbReference type="Gene3D" id="3.30.70.330">
    <property type="match status" value="2"/>
</dbReference>
<reference evidence="7" key="1">
    <citation type="submission" date="2022-10" db="EMBL/GenBank/DDBJ databases">
        <authorList>
            <person name="Byrne P K."/>
        </authorList>
    </citation>
    <scope>NUCLEOTIDE SEQUENCE</scope>
    <source>
        <strain evidence="7">CBS7001</strain>
    </source>
</reference>
<dbReference type="Pfam" id="PF00076">
    <property type="entry name" value="RRM_1"/>
    <property type="match status" value="1"/>
</dbReference>
<evidence type="ECO:0000256" key="5">
    <source>
        <dbReference type="SAM" id="MobiDB-lite"/>
    </source>
</evidence>
<dbReference type="InterPro" id="IPR034244">
    <property type="entry name" value="Rrt5_RRM1"/>
</dbReference>
<accession>A0AA35NSU7</accession>
<evidence type="ECO:0000313" key="7">
    <source>
        <dbReference type="EMBL" id="CAI4060942.1"/>
    </source>
</evidence>
<dbReference type="Proteomes" id="UP001162090">
    <property type="component" value="Chromosome 6"/>
</dbReference>
<dbReference type="SUPFAM" id="SSF54928">
    <property type="entry name" value="RNA-binding domain, RBD"/>
    <property type="match status" value="1"/>
</dbReference>
<dbReference type="GO" id="GO:0003723">
    <property type="term" value="F:RNA binding"/>
    <property type="evidence" value="ECO:0007669"/>
    <property type="project" value="UniProtKB-KW"/>
</dbReference>
<proteinExistence type="inferred from homology"/>
<sequence>MFYYLNLGTRSHYIRRRPIFLFFYSLFRAHATRKRHKIKKTKYCHYIRCYIFTIHHQKATPQKSTHSAMSEQPNVDTTAMTTVYLSNLPFTASERDLHAFLSDYGATSVLIPTQTVRRFSKKRTDKPRKPLGIAFAQFTNATLALKAIQDLNGTTFQNQKLFLKMHVPYEAEPSPTPEAKKPKDKKKKKGKEAPDTAPDTVYCHDLPDDVTDSEIRELFQLYSPQEIWIYRSKVYKKRCIPLAPHQITAALVTLQSDKNIADICDDVGKAAALRGKPVIVKPAFVSKIQEIKQLVKDNLTNARDPPPTVAPAAPAPPAGLVHEVQNNNAGPGGIPPPPPSSSDAPALAAA</sequence>
<evidence type="ECO:0000256" key="4">
    <source>
        <dbReference type="ARBA" id="ARBA00022884"/>
    </source>
</evidence>
<dbReference type="InterPro" id="IPR012677">
    <property type="entry name" value="Nucleotide-bd_a/b_plait_sf"/>
</dbReference>
<dbReference type="SMART" id="SM00360">
    <property type="entry name" value="RRM"/>
    <property type="match status" value="2"/>
</dbReference>
<organism evidence="7 8">
    <name type="scientific">Saccharomyces uvarum</name>
    <name type="common">Yeast</name>
    <name type="synonym">Saccharomyces bayanus var. uvarum</name>
    <dbReference type="NCBI Taxonomy" id="230603"/>
    <lineage>
        <taxon>Eukaryota</taxon>
        <taxon>Fungi</taxon>
        <taxon>Dikarya</taxon>
        <taxon>Ascomycota</taxon>
        <taxon>Saccharomycotina</taxon>
        <taxon>Saccharomycetes</taxon>
        <taxon>Saccharomycetales</taxon>
        <taxon>Saccharomycetaceae</taxon>
        <taxon>Saccharomyces</taxon>
    </lineage>
</organism>